<feature type="compositionally biased region" description="Polar residues" evidence="1">
    <location>
        <begin position="1"/>
        <end position="18"/>
    </location>
</feature>
<dbReference type="Pfam" id="PF00078">
    <property type="entry name" value="RVT_1"/>
    <property type="match status" value="1"/>
</dbReference>
<dbReference type="InterPro" id="IPR036397">
    <property type="entry name" value="RNaseH_sf"/>
</dbReference>
<evidence type="ECO:0000313" key="4">
    <source>
        <dbReference type="RefSeq" id="XP_058983364.1"/>
    </source>
</evidence>
<keyword evidence="3" id="KW-1185">Reference proteome</keyword>
<sequence length="1430" mass="162170">MTSSNMAQQNQGPRQKFTQFDKPKNFKVHHTKVNENKCNLCRGSHYLKSCPRFLSMDFRGRLNVVKRQNKCINCLTQGHRAAKCNNQGCTKCKAKHHILLHKESNAQTIGSDVNGSPSLPQLSMSIKNLSSAPTTNGRNFHTSVSNKTMLATAWVNILKNGTSFKIRALIDPCSDDTFISSRMQKKLKLPTTSVYADISGMGGGHLARCTKIASVTIGSLKSTFSLDLEAFVVPEITGDIPTQPLDKISIDKLPGLDLADPEFYQSAPVDILLGGNVYPIILLNGVKKDIMGSLLAQETVFGWILTGPATNLGNRQRVSVSHCTRVAVKDQLAKFWEIEEVPRIPVVSDDDRRCEEIYVSTTIRSPDGRYTVDLPFRSNLPFSFSSKSSRYVALSQFLRNETSLARNPERKIDYDNVLLEYLSLGHMEKVEGLVDYQDCYYLPHPGVFKPESATTKLRVVFNVSCPSVEGRSLNDALYVGPTLQKDIVSLVLNWRIYQFVFNADITKMYRQIWVNPKHTKYQRILYRSSPENDLTDYQLKTVTFGVNCAPYLALRTLLKLADDEEHRFPVGSKILRNNMYVDDALVGVHTISEGIEARESLINILKTAGFELRKWTSNSKEIIKGLPRCDLLNNEFLELGDKSSAKTLGIRWNASCDSFYFVMDKIEDKSSYTKRQVLSIIAKVFDPLGWLSPIVVTAKILMQQLWLDDIGWDDPLKPLAYINWKTFVSNSEAIGQINIPRWVEYSPDCKIELHGFCDSSESAYAAALYLRVEVGMSVVSNLLVAKSKVAPLKKTSLPRLELCGALLLAELVDSVVPQLELPKAPLIAWSDSTIVLSWLKKPSYSWTTFVANRVSTIQEKIGGDWRHVPTYDNPADLATRGRTPLELKECHMWWHGPSWLTLDMKEWPSGIIIPETTLESKPTKVHLAQSAVQHDVLDRFSHFSTAIHAIAYIFRFVRRTHPNTKKLSQFDNIRLSAEEIRFARYRLMSISQRIHFPQEFDCLNKKLKLESGSTLLSLNPFLDEHQLIRANGRLGNALSLSYDERYPIILAYSSRFAELYVDHIHRQTNHGGIQLTLATTRLECWIIRGRNLVKTRYRKCVRCIMAQKRRQVQLMAALPPERTTFSRPFATSGVDFAGPFEIKTFNGRGCRISKGYICLFVCFVTKAIHLEPVSDLSTPAFLAALSRFVSRRGCPHHIYSDNGKNFVGADRELRANFTKVVSELKDEAVVKYGFQKLEWHFIPAAAPHMGGLWEAGVKSCKAHLKKISGQIKHTFEEFATILANIESCLNSRPLTPLSNNVDDFGALTPGHFLIGSSLLSTAEPEQREKMSMQNRWRRLRFITQEFCRRWKSEYIRELHKRTKWKQAQDDLRINDLVVLHTDSIASNEWRLGRVIELHRGHDGRVRVVSLKTQNGTISRPIHKLVLLPRA</sequence>
<dbReference type="RefSeq" id="XP_058983364.1">
    <property type="nucleotide sequence ID" value="XM_059127381.1"/>
</dbReference>
<dbReference type="InterPro" id="IPR043502">
    <property type="entry name" value="DNA/RNA_pol_sf"/>
</dbReference>
<dbReference type="Gene3D" id="3.30.420.10">
    <property type="entry name" value="Ribonuclease H-like superfamily/Ribonuclease H"/>
    <property type="match status" value="1"/>
</dbReference>
<dbReference type="Pfam" id="PF05380">
    <property type="entry name" value="Peptidase_A17"/>
    <property type="match status" value="1"/>
</dbReference>
<dbReference type="PANTHER" id="PTHR47331:SF1">
    <property type="entry name" value="GAG-LIKE PROTEIN"/>
    <property type="match status" value="1"/>
</dbReference>
<proteinExistence type="predicted"/>
<gene>
    <name evidence="4" type="primary">LOC131804460</name>
</gene>
<name>A0ABM3VC58_MUSDO</name>
<dbReference type="InterPro" id="IPR000477">
    <property type="entry name" value="RT_dom"/>
</dbReference>
<dbReference type="InterPro" id="IPR001584">
    <property type="entry name" value="Integrase_cat-core"/>
</dbReference>
<dbReference type="Proteomes" id="UP001652621">
    <property type="component" value="Unplaced"/>
</dbReference>
<dbReference type="InterPro" id="IPR008042">
    <property type="entry name" value="Retrotrans_Pao"/>
</dbReference>
<dbReference type="SUPFAM" id="SSF53098">
    <property type="entry name" value="Ribonuclease H-like"/>
    <property type="match status" value="1"/>
</dbReference>
<evidence type="ECO:0000256" key="1">
    <source>
        <dbReference type="SAM" id="MobiDB-lite"/>
    </source>
</evidence>
<dbReference type="InterPro" id="IPR012337">
    <property type="entry name" value="RNaseH-like_sf"/>
</dbReference>
<dbReference type="Pfam" id="PF18701">
    <property type="entry name" value="DUF5641"/>
    <property type="match status" value="1"/>
</dbReference>
<reference evidence="4" key="1">
    <citation type="submission" date="2025-08" db="UniProtKB">
        <authorList>
            <consortium name="RefSeq"/>
        </authorList>
    </citation>
    <scope>IDENTIFICATION</scope>
    <source>
        <strain evidence="4">Aabys</strain>
        <tissue evidence="4">Whole body</tissue>
    </source>
</reference>
<protein>
    <submittedName>
        <fullName evidence="4">Uncharacterized protein LOC131804460</fullName>
    </submittedName>
</protein>
<dbReference type="PROSITE" id="PS50994">
    <property type="entry name" value="INTEGRASE"/>
    <property type="match status" value="1"/>
</dbReference>
<accession>A0ABM3VC58</accession>
<dbReference type="CDD" id="cd01644">
    <property type="entry name" value="RT_pepA17"/>
    <property type="match status" value="1"/>
</dbReference>
<feature type="region of interest" description="Disordered" evidence="1">
    <location>
        <begin position="1"/>
        <end position="24"/>
    </location>
</feature>
<organism evidence="3 4">
    <name type="scientific">Musca domestica</name>
    <name type="common">House fly</name>
    <dbReference type="NCBI Taxonomy" id="7370"/>
    <lineage>
        <taxon>Eukaryota</taxon>
        <taxon>Metazoa</taxon>
        <taxon>Ecdysozoa</taxon>
        <taxon>Arthropoda</taxon>
        <taxon>Hexapoda</taxon>
        <taxon>Insecta</taxon>
        <taxon>Pterygota</taxon>
        <taxon>Neoptera</taxon>
        <taxon>Endopterygota</taxon>
        <taxon>Diptera</taxon>
        <taxon>Brachycera</taxon>
        <taxon>Muscomorpha</taxon>
        <taxon>Muscoidea</taxon>
        <taxon>Muscidae</taxon>
        <taxon>Musca</taxon>
    </lineage>
</organism>
<dbReference type="GeneID" id="131804460"/>
<evidence type="ECO:0000259" key="2">
    <source>
        <dbReference type="PROSITE" id="PS50994"/>
    </source>
</evidence>
<dbReference type="InterPro" id="IPR040676">
    <property type="entry name" value="DUF5641"/>
</dbReference>
<feature type="domain" description="Integrase catalytic" evidence="2">
    <location>
        <begin position="1124"/>
        <end position="1317"/>
    </location>
</feature>
<dbReference type="SUPFAM" id="SSF56672">
    <property type="entry name" value="DNA/RNA polymerases"/>
    <property type="match status" value="1"/>
</dbReference>
<evidence type="ECO:0000313" key="3">
    <source>
        <dbReference type="Proteomes" id="UP001652621"/>
    </source>
</evidence>
<dbReference type="PANTHER" id="PTHR47331">
    <property type="entry name" value="PHD-TYPE DOMAIN-CONTAINING PROTEIN"/>
    <property type="match status" value="1"/>
</dbReference>